<evidence type="ECO:0000256" key="3">
    <source>
        <dbReference type="ARBA" id="ARBA00009850"/>
    </source>
</evidence>
<evidence type="ECO:0000256" key="7">
    <source>
        <dbReference type="PIRSR" id="PIRSR600895-51"/>
    </source>
</evidence>
<sequence length="128" mass="13948">MNRIQVLQKQVMASQPPVTSHVLDTSRGVPAANLRVELEREASPGIWVPVGQGVTNADGRVPGLTAVGQDVSGTCRITFHTQAYFEANGTTEYFYPVVSIVFRVVDATAHYHVPLLINPFGYSTYRGS</sequence>
<evidence type="ECO:0000256" key="5">
    <source>
        <dbReference type="ARBA" id="ARBA00022631"/>
    </source>
</evidence>
<reference evidence="10 11" key="1">
    <citation type="journal article" date="2014" name="Genome Biol. Evol.">
        <title>The secreted proteins of Achlya hypogyna and Thraustotheca clavata identify the ancestral oomycete secretome and reveal gene acquisitions by horizontal gene transfer.</title>
        <authorList>
            <person name="Misner I."/>
            <person name="Blouin N."/>
            <person name="Leonard G."/>
            <person name="Richards T.A."/>
            <person name="Lane C.E."/>
        </authorList>
    </citation>
    <scope>NUCLEOTIDE SEQUENCE [LARGE SCALE GENOMIC DNA]</scope>
    <source>
        <strain evidence="10 11">ATCC 48635</strain>
    </source>
</reference>
<feature type="domain" description="Transthyretin/hydroxyisourate hydrolase" evidence="9">
    <location>
        <begin position="13"/>
        <end position="127"/>
    </location>
</feature>
<dbReference type="EC" id="3.5.2.17" evidence="8"/>
<dbReference type="GO" id="GO:0006144">
    <property type="term" value="P:purine nucleobase metabolic process"/>
    <property type="evidence" value="ECO:0007669"/>
    <property type="project" value="UniProtKB-KW"/>
</dbReference>
<feature type="binding site" evidence="7">
    <location>
        <position position="60"/>
    </location>
    <ligand>
        <name>substrate</name>
    </ligand>
</feature>
<evidence type="ECO:0000313" key="11">
    <source>
        <dbReference type="Proteomes" id="UP000243579"/>
    </source>
</evidence>
<dbReference type="EMBL" id="JNBR01001490">
    <property type="protein sequence ID" value="OQR86692.1"/>
    <property type="molecule type" value="Genomic_DNA"/>
</dbReference>
<dbReference type="NCBIfam" id="TIGR02962">
    <property type="entry name" value="hdxy_isourate"/>
    <property type="match status" value="1"/>
</dbReference>
<dbReference type="InterPro" id="IPR023416">
    <property type="entry name" value="Transthyretin/HIU_hydrolase_d"/>
</dbReference>
<evidence type="ECO:0000256" key="8">
    <source>
        <dbReference type="RuleBase" id="RU361270"/>
    </source>
</evidence>
<dbReference type="PANTHER" id="PTHR10395:SF7">
    <property type="entry name" value="5-HYDROXYISOURATE HYDROLASE"/>
    <property type="match status" value="1"/>
</dbReference>
<accession>A0A1V9YLV5</accession>
<comment type="catalytic activity">
    <reaction evidence="1 8">
        <text>5-hydroxyisourate + H2O = 5-hydroxy-2-oxo-4-ureido-2,5-dihydro-1H-imidazole-5-carboxylate + H(+)</text>
        <dbReference type="Rhea" id="RHEA:23736"/>
        <dbReference type="ChEBI" id="CHEBI:15377"/>
        <dbReference type="ChEBI" id="CHEBI:15378"/>
        <dbReference type="ChEBI" id="CHEBI:18072"/>
        <dbReference type="ChEBI" id="CHEBI:58639"/>
        <dbReference type="EC" id="3.5.2.17"/>
    </reaction>
</comment>
<proteinExistence type="inferred from homology"/>
<comment type="subunit">
    <text evidence="4 8">Homotetramer.</text>
</comment>
<evidence type="ECO:0000256" key="6">
    <source>
        <dbReference type="ARBA" id="ARBA00022801"/>
    </source>
</evidence>
<evidence type="ECO:0000259" key="9">
    <source>
        <dbReference type="SMART" id="SM00095"/>
    </source>
</evidence>
<dbReference type="PRINTS" id="PR00189">
    <property type="entry name" value="TRNSTHYRETIN"/>
</dbReference>
<dbReference type="SUPFAM" id="SSF49472">
    <property type="entry name" value="Transthyretin (synonym: prealbumin)"/>
    <property type="match status" value="1"/>
</dbReference>
<feature type="binding site" evidence="7">
    <location>
        <position position="125"/>
    </location>
    <ligand>
        <name>substrate</name>
    </ligand>
</feature>
<feature type="binding site" evidence="7">
    <location>
        <position position="21"/>
    </location>
    <ligand>
        <name>substrate</name>
    </ligand>
</feature>
<comment type="caution">
    <text evidence="10">The sequence shown here is derived from an EMBL/GenBank/DDBJ whole genome shotgun (WGS) entry which is preliminary data.</text>
</comment>
<dbReference type="InterPro" id="IPR023418">
    <property type="entry name" value="Thyroxine_BS"/>
</dbReference>
<evidence type="ECO:0000256" key="1">
    <source>
        <dbReference type="ARBA" id="ARBA00001043"/>
    </source>
</evidence>
<dbReference type="GO" id="GO:0033971">
    <property type="term" value="F:hydroxyisourate hydrolase activity"/>
    <property type="evidence" value="ECO:0007669"/>
    <property type="project" value="UniProtKB-EC"/>
</dbReference>
<keyword evidence="11" id="KW-1185">Reference proteome</keyword>
<name>A0A1V9YLV5_ACHHY</name>
<dbReference type="InterPro" id="IPR000895">
    <property type="entry name" value="Transthyretin/HIU_hydrolase"/>
</dbReference>
<dbReference type="SMART" id="SM00095">
    <property type="entry name" value="TR_THY"/>
    <property type="match status" value="1"/>
</dbReference>
<dbReference type="InterPro" id="IPR036817">
    <property type="entry name" value="Transthyretin/HIU_hydrolase_sf"/>
</dbReference>
<dbReference type="OrthoDB" id="10265230at2759"/>
<evidence type="ECO:0000313" key="10">
    <source>
        <dbReference type="EMBL" id="OQR86692.1"/>
    </source>
</evidence>
<dbReference type="PANTHER" id="PTHR10395">
    <property type="entry name" value="URICASE AND TRANSTHYRETIN-RELATED"/>
    <property type="match status" value="1"/>
</dbReference>
<dbReference type="Pfam" id="PF00576">
    <property type="entry name" value="Transthyretin"/>
    <property type="match status" value="1"/>
</dbReference>
<evidence type="ECO:0000256" key="4">
    <source>
        <dbReference type="ARBA" id="ARBA00011881"/>
    </source>
</evidence>
<keyword evidence="5 8" id="KW-0659">Purine metabolism</keyword>
<dbReference type="STRING" id="1202772.A0A1V9YLV5"/>
<comment type="function">
    <text evidence="2">Catalyzes the hydrolysis of 5-hydroxyisourate (HIU) to 2-oxo-4-hydroxy-4-carboxy-5-ureidoimidazoline (OHCU).</text>
</comment>
<evidence type="ECO:0000256" key="2">
    <source>
        <dbReference type="ARBA" id="ARBA00002704"/>
    </source>
</evidence>
<dbReference type="Gene3D" id="2.60.40.180">
    <property type="entry name" value="Transthyretin/hydroxyisourate hydrolase domain"/>
    <property type="match status" value="1"/>
</dbReference>
<dbReference type="InterPro" id="IPR014306">
    <property type="entry name" value="Hydroxyisourate_hydrolase"/>
</dbReference>
<organism evidence="10 11">
    <name type="scientific">Achlya hypogyna</name>
    <name type="common">Oomycete</name>
    <name type="synonym">Protoachlya hypogyna</name>
    <dbReference type="NCBI Taxonomy" id="1202772"/>
    <lineage>
        <taxon>Eukaryota</taxon>
        <taxon>Sar</taxon>
        <taxon>Stramenopiles</taxon>
        <taxon>Oomycota</taxon>
        <taxon>Saprolegniomycetes</taxon>
        <taxon>Saprolegniales</taxon>
        <taxon>Achlyaceae</taxon>
        <taxon>Achlya</taxon>
    </lineage>
</organism>
<protein>
    <recommendedName>
        <fullName evidence="8">5-hydroxyisourate hydrolase</fullName>
        <shortName evidence="8">HIU hydrolase</shortName>
        <shortName evidence="8">HIUHase</shortName>
        <ecNumber evidence="8">3.5.2.17</ecNumber>
    </recommendedName>
</protein>
<dbReference type="CDD" id="cd05822">
    <property type="entry name" value="TLP_HIUase"/>
    <property type="match status" value="1"/>
</dbReference>
<gene>
    <name evidence="10" type="ORF">ACHHYP_10277</name>
</gene>
<dbReference type="Proteomes" id="UP000243579">
    <property type="component" value="Unassembled WGS sequence"/>
</dbReference>
<dbReference type="PROSITE" id="PS00768">
    <property type="entry name" value="TRANSTHYRETIN_1"/>
    <property type="match status" value="1"/>
</dbReference>
<dbReference type="AlphaFoldDB" id="A0A1V9YLV5"/>
<keyword evidence="6 8" id="KW-0378">Hydrolase</keyword>
<comment type="similarity">
    <text evidence="3 8">Belongs to the transthyretin family. 5-hydroxyisourate hydrolase subfamily.</text>
</comment>